<feature type="domain" description="ATP-grasp" evidence="5">
    <location>
        <begin position="108"/>
        <end position="308"/>
    </location>
</feature>
<evidence type="ECO:0000256" key="4">
    <source>
        <dbReference type="PROSITE-ProRule" id="PRU00409"/>
    </source>
</evidence>
<dbReference type="GO" id="GO:0005524">
    <property type="term" value="F:ATP binding"/>
    <property type="evidence" value="ECO:0007669"/>
    <property type="project" value="UniProtKB-UniRule"/>
</dbReference>
<accession>A0A1M6T4V7</accession>
<dbReference type="PANTHER" id="PTHR43585:SF2">
    <property type="entry name" value="ATP-GRASP ENZYME FSQD"/>
    <property type="match status" value="1"/>
</dbReference>
<dbReference type="Pfam" id="PF02655">
    <property type="entry name" value="ATP-grasp_3"/>
    <property type="match status" value="1"/>
</dbReference>
<keyword evidence="7" id="KW-1185">Reference proteome</keyword>
<dbReference type="InterPro" id="IPR003806">
    <property type="entry name" value="ATP-grasp_PylC-type"/>
</dbReference>
<keyword evidence="1" id="KW-0436">Ligase</keyword>
<dbReference type="PROSITE" id="PS50975">
    <property type="entry name" value="ATP_GRASP"/>
    <property type="match status" value="1"/>
</dbReference>
<dbReference type="Proteomes" id="UP000184465">
    <property type="component" value="Unassembled WGS sequence"/>
</dbReference>
<dbReference type="EMBL" id="FRAG01000079">
    <property type="protein sequence ID" value="SHK51936.1"/>
    <property type="molecule type" value="Genomic_DNA"/>
</dbReference>
<dbReference type="OrthoDB" id="9803907at2"/>
<dbReference type="SUPFAM" id="SSF56059">
    <property type="entry name" value="Glutathione synthetase ATP-binding domain-like"/>
    <property type="match status" value="1"/>
</dbReference>
<dbReference type="STRING" id="1121301.SAMN02745912_03559"/>
<evidence type="ECO:0000259" key="5">
    <source>
        <dbReference type="PROSITE" id="PS50975"/>
    </source>
</evidence>
<dbReference type="Gene3D" id="3.40.50.20">
    <property type="match status" value="1"/>
</dbReference>
<proteinExistence type="predicted"/>
<dbReference type="GO" id="GO:0016874">
    <property type="term" value="F:ligase activity"/>
    <property type="evidence" value="ECO:0007669"/>
    <property type="project" value="UniProtKB-KW"/>
</dbReference>
<keyword evidence="3 4" id="KW-0067">ATP-binding</keyword>
<dbReference type="RefSeq" id="WP_073153168.1">
    <property type="nucleotide sequence ID" value="NZ_FRAG01000079.1"/>
</dbReference>
<evidence type="ECO:0000256" key="2">
    <source>
        <dbReference type="ARBA" id="ARBA00022741"/>
    </source>
</evidence>
<dbReference type="InterPro" id="IPR011761">
    <property type="entry name" value="ATP-grasp"/>
</dbReference>
<dbReference type="GO" id="GO:0046872">
    <property type="term" value="F:metal ion binding"/>
    <property type="evidence" value="ECO:0007669"/>
    <property type="project" value="InterPro"/>
</dbReference>
<evidence type="ECO:0000313" key="7">
    <source>
        <dbReference type="Proteomes" id="UP000184465"/>
    </source>
</evidence>
<organism evidence="6 7">
    <name type="scientific">Paramaledivibacter caminithermalis (strain DSM 15212 / CIP 107654 / DViRD3)</name>
    <name type="common">Clostridium caminithermale</name>
    <dbReference type="NCBI Taxonomy" id="1121301"/>
    <lineage>
        <taxon>Bacteria</taxon>
        <taxon>Bacillati</taxon>
        <taxon>Bacillota</taxon>
        <taxon>Clostridia</taxon>
        <taxon>Peptostreptococcales</taxon>
        <taxon>Caminicellaceae</taxon>
        <taxon>Paramaledivibacter</taxon>
    </lineage>
</organism>
<keyword evidence="2 4" id="KW-0547">Nucleotide-binding</keyword>
<dbReference type="AlphaFoldDB" id="A0A1M6T4V7"/>
<reference evidence="6 7" key="1">
    <citation type="submission" date="2016-11" db="EMBL/GenBank/DDBJ databases">
        <authorList>
            <person name="Jaros S."/>
            <person name="Januszkiewicz K."/>
            <person name="Wedrychowicz H."/>
        </authorList>
    </citation>
    <scope>NUCLEOTIDE SEQUENCE [LARGE SCALE GENOMIC DNA]</scope>
    <source>
        <strain evidence="6 7">DSM 15212</strain>
    </source>
</reference>
<dbReference type="Gene3D" id="3.30.470.20">
    <property type="entry name" value="ATP-grasp fold, B domain"/>
    <property type="match status" value="1"/>
</dbReference>
<evidence type="ECO:0000256" key="3">
    <source>
        <dbReference type="ARBA" id="ARBA00022840"/>
    </source>
</evidence>
<dbReference type="PANTHER" id="PTHR43585">
    <property type="entry name" value="FUMIPYRROLE BIOSYNTHESIS PROTEIN C"/>
    <property type="match status" value="1"/>
</dbReference>
<name>A0A1M6T4V7_PARC5</name>
<protein>
    <submittedName>
        <fullName evidence="6">ATP-grasp domain-containing protein</fullName>
    </submittedName>
</protein>
<evidence type="ECO:0000313" key="6">
    <source>
        <dbReference type="EMBL" id="SHK51936.1"/>
    </source>
</evidence>
<evidence type="ECO:0000256" key="1">
    <source>
        <dbReference type="ARBA" id="ARBA00022598"/>
    </source>
</evidence>
<gene>
    <name evidence="6" type="ORF">SAMN02745912_03559</name>
</gene>
<dbReference type="InterPro" id="IPR052032">
    <property type="entry name" value="ATP-dep_AA_Ligase"/>
</dbReference>
<sequence length="406" mass="46135">MYSICLGRREEVLKALKSNNIGVIAIVDRRYPRPSSKFYNYFHHVDDISDFEIVRAVCEPYIKNLNICSVIAPGESSILTAGQLRDTYGIQGRGYKISLSLRNKFEMYKVARKNNIPVADTLFVSLLEDAEMFIRTKLKQGKTCIAKPVSGFGTSNVMKITSINDWYQYKYLYLTDKTFFMRDGVILQEFVEGAEYHIDAVIQNSKIQFISISRYLKNNLGFNSHKMVGSVMLLESDLEYSVLKKFNEDVVQAFGICHGVIHHECFLNELGNPILGEVAIRPGGNYIPEMIENATNINLYDIFVKVENQIPVAIHHQKLNESHGYVHIPIHRTGNVKKLVPSDDLLKLEGIIDVRYEISEGQDVSEARYSFQRAGVILGKAKSSTELQKILKKACLLSYPIIESEE</sequence>